<feature type="transmembrane region" description="Helical" evidence="6">
    <location>
        <begin position="54"/>
        <end position="72"/>
    </location>
</feature>
<keyword evidence="4 6" id="KW-1133">Transmembrane helix</keyword>
<reference evidence="9" key="1">
    <citation type="journal article" date="2019" name="Int. J. Syst. Evol. Microbiol.">
        <title>The Global Catalogue of Microorganisms (GCM) 10K type strain sequencing project: providing services to taxonomists for standard genome sequencing and annotation.</title>
        <authorList>
            <consortium name="The Broad Institute Genomics Platform"/>
            <consortium name="The Broad Institute Genome Sequencing Center for Infectious Disease"/>
            <person name="Wu L."/>
            <person name="Ma J."/>
        </authorList>
    </citation>
    <scope>NUCLEOTIDE SEQUENCE [LARGE SCALE GENOMIC DNA]</scope>
    <source>
        <strain evidence="9">KCTC 23917</strain>
    </source>
</reference>
<gene>
    <name evidence="8" type="ORF">GCM10010946_07300</name>
</gene>
<keyword evidence="5 6" id="KW-0472">Membrane</keyword>
<feature type="domain" description="RDD" evidence="7">
    <location>
        <begin position="18"/>
        <end position="124"/>
    </location>
</feature>
<keyword evidence="9" id="KW-1185">Reference proteome</keyword>
<comment type="caution">
    <text evidence="8">The sequence shown here is derived from an EMBL/GenBank/DDBJ whole genome shotgun (WGS) entry which is preliminary data.</text>
</comment>
<keyword evidence="2" id="KW-1003">Cell membrane</keyword>
<dbReference type="PANTHER" id="PTHR36115">
    <property type="entry name" value="PROLINE-RICH ANTIGEN HOMOLOG-RELATED"/>
    <property type="match status" value="1"/>
</dbReference>
<evidence type="ECO:0000313" key="8">
    <source>
        <dbReference type="EMBL" id="GGX32613.1"/>
    </source>
</evidence>
<dbReference type="InterPro" id="IPR010432">
    <property type="entry name" value="RDD"/>
</dbReference>
<evidence type="ECO:0000259" key="7">
    <source>
        <dbReference type="Pfam" id="PF06271"/>
    </source>
</evidence>
<evidence type="ECO:0000256" key="2">
    <source>
        <dbReference type="ARBA" id="ARBA00022475"/>
    </source>
</evidence>
<proteinExistence type="predicted"/>
<comment type="subcellular location">
    <subcellularLocation>
        <location evidence="1">Cell membrane</location>
        <topology evidence="1">Multi-pass membrane protein</topology>
    </subcellularLocation>
</comment>
<dbReference type="EMBL" id="BMYU01000001">
    <property type="protein sequence ID" value="GGX32613.1"/>
    <property type="molecule type" value="Genomic_DNA"/>
</dbReference>
<feature type="transmembrane region" description="Helical" evidence="6">
    <location>
        <begin position="109"/>
        <end position="127"/>
    </location>
</feature>
<evidence type="ECO:0000256" key="6">
    <source>
        <dbReference type="SAM" id="Phobius"/>
    </source>
</evidence>
<sequence length="209" mass="23422">MQSEAMQAGLNFNGELRYASVFRRVGAGLIDAAIILLFVFGIEWLSPHTRLLDGIGSVIMFFAGLVYSVYLVKRFGGTPGKRLLNMRICRTDGSAIGYREAILRESVQTVFGAVLTIGMLMAYLSVSDPDYLSYEIMERAEFLREHAPAWYGFVDNCYNVWLFSEYIVMLTNKRRRSLHDLIAGTVVIHEVKQDQQTGDTAMSGTTPLA</sequence>
<dbReference type="Proteomes" id="UP000653343">
    <property type="component" value="Unassembled WGS sequence"/>
</dbReference>
<keyword evidence="3 6" id="KW-0812">Transmembrane</keyword>
<protein>
    <recommendedName>
        <fullName evidence="7">RDD domain-containing protein</fullName>
    </recommendedName>
</protein>
<dbReference type="RefSeq" id="WP_189355635.1">
    <property type="nucleotide sequence ID" value="NZ_BMYU01000001.1"/>
</dbReference>
<evidence type="ECO:0000313" key="9">
    <source>
        <dbReference type="Proteomes" id="UP000653343"/>
    </source>
</evidence>
<feature type="transmembrane region" description="Helical" evidence="6">
    <location>
        <begin position="21"/>
        <end position="42"/>
    </location>
</feature>
<organism evidence="8 9">
    <name type="scientific">Undibacterium squillarum</name>
    <dbReference type="NCBI Taxonomy" id="1131567"/>
    <lineage>
        <taxon>Bacteria</taxon>
        <taxon>Pseudomonadati</taxon>
        <taxon>Pseudomonadota</taxon>
        <taxon>Betaproteobacteria</taxon>
        <taxon>Burkholderiales</taxon>
        <taxon>Oxalobacteraceae</taxon>
        <taxon>Undibacterium</taxon>
    </lineage>
</organism>
<accession>A0ABQ2XSW8</accession>
<feature type="transmembrane region" description="Helical" evidence="6">
    <location>
        <begin position="147"/>
        <end position="168"/>
    </location>
</feature>
<evidence type="ECO:0000256" key="1">
    <source>
        <dbReference type="ARBA" id="ARBA00004651"/>
    </source>
</evidence>
<dbReference type="InterPro" id="IPR051791">
    <property type="entry name" value="Pra-immunoreactive"/>
</dbReference>
<evidence type="ECO:0000256" key="4">
    <source>
        <dbReference type="ARBA" id="ARBA00022989"/>
    </source>
</evidence>
<evidence type="ECO:0000256" key="5">
    <source>
        <dbReference type="ARBA" id="ARBA00023136"/>
    </source>
</evidence>
<dbReference type="Pfam" id="PF06271">
    <property type="entry name" value="RDD"/>
    <property type="match status" value="1"/>
</dbReference>
<name>A0ABQ2XSW8_9BURK</name>
<evidence type="ECO:0000256" key="3">
    <source>
        <dbReference type="ARBA" id="ARBA00022692"/>
    </source>
</evidence>